<name>A0A2N0VEE3_9BACT</name>
<dbReference type="RefSeq" id="WP_101074238.1">
    <property type="nucleotide sequence ID" value="NZ_PISP01000006.1"/>
</dbReference>
<sequence>MDNEIQTSLTDFFRQIPSNFSHVIESVVIIIVLILVHIIIKRIVRRQTDDEAIRYKWRKNLAYILSFFGFIIIGRIWFEGVGSLATFLGLLSAGLAIALRDPVTDMAGWVFLIWRKPFQVGDRIQIGDTKGDVIDIRFFKFSLLEIGNWVSADQSTGRVIHMPNHFILRESIFNSTSDFDFLWNEIPIVVTFESDWKRAKEILTDIVQNHMEDYVLDAEEQVRRATKSYLIRYKNLTPIVYTEVVDIGVKLTIRHLSHARKRRGINQTIWEDILDRFDQEDSIDFAYSTLRIYQNQIEGKSGLMPDS</sequence>
<proteinExistence type="predicted"/>
<evidence type="ECO:0000313" key="7">
    <source>
        <dbReference type="EMBL" id="PKD42553.1"/>
    </source>
</evidence>
<dbReference type="Gene3D" id="2.30.30.60">
    <property type="match status" value="1"/>
</dbReference>
<dbReference type="Gene3D" id="3.30.70.100">
    <property type="match status" value="1"/>
</dbReference>
<evidence type="ECO:0000256" key="3">
    <source>
        <dbReference type="ARBA" id="ARBA00022989"/>
    </source>
</evidence>
<dbReference type="EMBL" id="PISP01000006">
    <property type="protein sequence ID" value="PKD42553.1"/>
    <property type="molecule type" value="Genomic_DNA"/>
</dbReference>
<dbReference type="SUPFAM" id="SSF50182">
    <property type="entry name" value="Sm-like ribonucleoproteins"/>
    <property type="match status" value="1"/>
</dbReference>
<keyword evidence="3 5" id="KW-1133">Transmembrane helix</keyword>
<dbReference type="GO" id="GO:0008381">
    <property type="term" value="F:mechanosensitive monoatomic ion channel activity"/>
    <property type="evidence" value="ECO:0007669"/>
    <property type="project" value="UniProtKB-ARBA"/>
</dbReference>
<dbReference type="InterPro" id="IPR006685">
    <property type="entry name" value="MscS_channel_2nd"/>
</dbReference>
<protein>
    <submittedName>
        <fullName evidence="7">Mechanosensitive ion channel protein MscS</fullName>
    </submittedName>
</protein>
<evidence type="ECO:0000313" key="8">
    <source>
        <dbReference type="Proteomes" id="UP000233398"/>
    </source>
</evidence>
<accession>A0A2N0VEE3</accession>
<reference evidence="7 8" key="1">
    <citation type="submission" date="2017-11" db="EMBL/GenBank/DDBJ databases">
        <title>Rhodohalobacter 15182 sp. nov., isolated from a salt lake.</title>
        <authorList>
            <person name="Han S."/>
        </authorList>
    </citation>
    <scope>NUCLEOTIDE SEQUENCE [LARGE SCALE GENOMIC DNA]</scope>
    <source>
        <strain evidence="7 8">15182</strain>
    </source>
</reference>
<feature type="transmembrane region" description="Helical" evidence="5">
    <location>
        <begin position="61"/>
        <end position="78"/>
    </location>
</feature>
<evidence type="ECO:0000256" key="4">
    <source>
        <dbReference type="ARBA" id="ARBA00023136"/>
    </source>
</evidence>
<dbReference type="GO" id="GO:0016020">
    <property type="term" value="C:membrane"/>
    <property type="evidence" value="ECO:0007669"/>
    <property type="project" value="UniProtKB-SubCell"/>
</dbReference>
<evidence type="ECO:0000259" key="6">
    <source>
        <dbReference type="Pfam" id="PF00924"/>
    </source>
</evidence>
<dbReference type="InterPro" id="IPR010920">
    <property type="entry name" value="LSM_dom_sf"/>
</dbReference>
<dbReference type="InterPro" id="IPR023408">
    <property type="entry name" value="MscS_beta-dom_sf"/>
</dbReference>
<dbReference type="OrthoDB" id="9809206at2"/>
<keyword evidence="2 5" id="KW-0812">Transmembrane</keyword>
<gene>
    <name evidence="7" type="ORF">CWD77_14165</name>
</gene>
<dbReference type="PANTHER" id="PTHR30566:SF5">
    <property type="entry name" value="MECHANOSENSITIVE ION CHANNEL PROTEIN 1, MITOCHONDRIAL-RELATED"/>
    <property type="match status" value="1"/>
</dbReference>
<dbReference type="Proteomes" id="UP000233398">
    <property type="component" value="Unassembled WGS sequence"/>
</dbReference>
<evidence type="ECO:0000256" key="1">
    <source>
        <dbReference type="ARBA" id="ARBA00004370"/>
    </source>
</evidence>
<evidence type="ECO:0000256" key="5">
    <source>
        <dbReference type="SAM" id="Phobius"/>
    </source>
</evidence>
<evidence type="ECO:0000256" key="2">
    <source>
        <dbReference type="ARBA" id="ARBA00022692"/>
    </source>
</evidence>
<comment type="caution">
    <text evidence="7">The sequence shown here is derived from an EMBL/GenBank/DDBJ whole genome shotgun (WGS) entry which is preliminary data.</text>
</comment>
<feature type="transmembrane region" description="Helical" evidence="5">
    <location>
        <begin position="20"/>
        <end position="40"/>
    </location>
</feature>
<dbReference type="Pfam" id="PF00924">
    <property type="entry name" value="MS_channel_2nd"/>
    <property type="match status" value="1"/>
</dbReference>
<dbReference type="PANTHER" id="PTHR30566">
    <property type="entry name" value="YNAI-RELATED MECHANOSENSITIVE ION CHANNEL"/>
    <property type="match status" value="1"/>
</dbReference>
<dbReference type="AlphaFoldDB" id="A0A2N0VEE3"/>
<organism evidence="7 8">
    <name type="scientific">Rhodohalobacter barkolensis</name>
    <dbReference type="NCBI Taxonomy" id="2053187"/>
    <lineage>
        <taxon>Bacteria</taxon>
        <taxon>Pseudomonadati</taxon>
        <taxon>Balneolota</taxon>
        <taxon>Balneolia</taxon>
        <taxon>Balneolales</taxon>
        <taxon>Balneolaceae</taxon>
        <taxon>Rhodohalobacter</taxon>
    </lineage>
</organism>
<feature type="domain" description="Mechanosensitive ion channel MscS" evidence="6">
    <location>
        <begin position="101"/>
        <end position="176"/>
    </location>
</feature>
<keyword evidence="8" id="KW-1185">Reference proteome</keyword>
<keyword evidence="4 5" id="KW-0472">Membrane</keyword>
<comment type="subcellular location">
    <subcellularLocation>
        <location evidence="1">Membrane</location>
    </subcellularLocation>
</comment>
<dbReference type="Gene3D" id="1.10.287.1260">
    <property type="match status" value="1"/>
</dbReference>